<keyword evidence="1" id="KW-1133">Transmembrane helix</keyword>
<dbReference type="EMBL" id="AIMH01000018">
    <property type="protein sequence ID" value="EJF98069.1"/>
    <property type="molecule type" value="Genomic_DNA"/>
</dbReference>
<evidence type="ECO:0000256" key="1">
    <source>
        <dbReference type="SAM" id="Phobius"/>
    </source>
</evidence>
<gene>
    <name evidence="2" type="ORF">MEI_00929</name>
</gene>
<proteinExistence type="predicted"/>
<feature type="transmembrane region" description="Helical" evidence="1">
    <location>
        <begin position="6"/>
        <end position="34"/>
    </location>
</feature>
<sequence length="53" mass="6301">MFIFTILFGILAFFGLIIITILNSMVLVGIYYFFFKRARLYLDMQKELEGLKK</sequence>
<reference evidence="2 3" key="1">
    <citation type="submission" date="2012-03" db="EMBL/GenBank/DDBJ databases">
        <title>The Genome Sequence of Bartonella vinsonii subsp. arupensis str. Pm136co.</title>
        <authorList>
            <consortium name="The Broad Institute Genome Sequencing Platform"/>
            <consortium name="The Broad Institute Genome Sequencing Center for Infectious Disease"/>
            <person name="Feldgarden M."/>
            <person name="Kirby J."/>
            <person name="Kosoy M."/>
            <person name="Birtles R."/>
            <person name="Probert W.S."/>
            <person name="Chiaraviglio L."/>
            <person name="Young S.K."/>
            <person name="Zeng Q."/>
            <person name="Gargeya S."/>
            <person name="Fitzgerald M."/>
            <person name="Haas B."/>
            <person name="Abouelleil A."/>
            <person name="Alvarado L."/>
            <person name="Arachchi H.M."/>
            <person name="Berlin A."/>
            <person name="Chapman S.B."/>
            <person name="Gearin G."/>
            <person name="Goldberg J."/>
            <person name="Griggs A."/>
            <person name="Gujja S."/>
            <person name="Hansen M."/>
            <person name="Heiman D."/>
            <person name="Howarth C."/>
            <person name="Larimer J."/>
            <person name="Lui A."/>
            <person name="MacDonald P.J.P."/>
            <person name="McCowen C."/>
            <person name="Montmayeur A."/>
            <person name="Murphy C."/>
            <person name="Neiman D."/>
            <person name="Pearson M."/>
            <person name="Priest M."/>
            <person name="Roberts A."/>
            <person name="Saif S."/>
            <person name="Shea T."/>
            <person name="Sisk P."/>
            <person name="Stolte C."/>
            <person name="Sykes S."/>
            <person name="Wortman J."/>
            <person name="Nusbaum C."/>
            <person name="Birren B."/>
        </authorList>
    </citation>
    <scope>NUCLEOTIDE SEQUENCE [LARGE SCALE GENOMIC DNA]</scope>
    <source>
        <strain evidence="2 3">Pm136co</strain>
    </source>
</reference>
<protein>
    <submittedName>
        <fullName evidence="2">Uncharacterized protein</fullName>
    </submittedName>
</protein>
<evidence type="ECO:0000313" key="3">
    <source>
        <dbReference type="Proteomes" id="UP000008948"/>
    </source>
</evidence>
<name>A0ABP2QT13_BARVI</name>
<evidence type="ECO:0000313" key="2">
    <source>
        <dbReference type="EMBL" id="EJF98069.1"/>
    </source>
</evidence>
<dbReference type="Proteomes" id="UP000008948">
    <property type="component" value="Unassembled WGS sequence"/>
</dbReference>
<accession>A0ABP2QT13</accession>
<organism evidence="2 3">
    <name type="scientific">Bartonella vinsonii subsp. arupensis Pm136co</name>
    <dbReference type="NCBI Taxonomy" id="1094561"/>
    <lineage>
        <taxon>Bacteria</taxon>
        <taxon>Pseudomonadati</taxon>
        <taxon>Pseudomonadota</taxon>
        <taxon>Alphaproteobacteria</taxon>
        <taxon>Hyphomicrobiales</taxon>
        <taxon>Bartonellaceae</taxon>
        <taxon>Bartonella</taxon>
    </lineage>
</organism>
<comment type="caution">
    <text evidence="2">The sequence shown here is derived from an EMBL/GenBank/DDBJ whole genome shotgun (WGS) entry which is preliminary data.</text>
</comment>
<keyword evidence="1" id="KW-0472">Membrane</keyword>
<keyword evidence="3" id="KW-1185">Reference proteome</keyword>
<keyword evidence="1" id="KW-0812">Transmembrane</keyword>